<dbReference type="Pfam" id="PF07943">
    <property type="entry name" value="PBP5_C"/>
    <property type="match status" value="1"/>
</dbReference>
<gene>
    <name evidence="17" type="ORF">ABS361_07350</name>
</gene>
<feature type="active site" description="Acyl-ester intermediate" evidence="13">
    <location>
        <position position="104"/>
    </location>
</feature>
<dbReference type="PANTHER" id="PTHR21581:SF6">
    <property type="entry name" value="TRAFFICKING PROTEIN PARTICLE COMPLEX SUBUNIT 12"/>
    <property type="match status" value="1"/>
</dbReference>
<dbReference type="InterPro" id="IPR015956">
    <property type="entry name" value="Peniciliin-bd_prot_C_sf"/>
</dbReference>
<dbReference type="SMART" id="SM00936">
    <property type="entry name" value="PBP5_C"/>
    <property type="match status" value="1"/>
</dbReference>
<feature type="domain" description="Peptidase S11 D-Ala-D-Ala carboxypeptidase A C-terminal" evidence="16">
    <location>
        <begin position="321"/>
        <end position="411"/>
    </location>
</feature>
<keyword evidence="6" id="KW-0645">Protease</keyword>
<dbReference type="AlphaFoldDB" id="A0AAU7XE74"/>
<evidence type="ECO:0000256" key="10">
    <source>
        <dbReference type="ARBA" id="ARBA00022984"/>
    </source>
</evidence>
<proteinExistence type="inferred from homology"/>
<evidence type="ECO:0000256" key="9">
    <source>
        <dbReference type="ARBA" id="ARBA00022960"/>
    </source>
</evidence>
<protein>
    <recommendedName>
        <fullName evidence="4">serine-type D-Ala-D-Ala carboxypeptidase</fullName>
        <ecNumber evidence="4">3.4.16.4</ecNumber>
    </recommendedName>
</protein>
<evidence type="ECO:0000256" key="12">
    <source>
        <dbReference type="ARBA" id="ARBA00034000"/>
    </source>
</evidence>
<dbReference type="GO" id="GO:0009002">
    <property type="term" value="F:serine-type D-Ala-D-Ala carboxypeptidase activity"/>
    <property type="evidence" value="ECO:0007669"/>
    <property type="project" value="UniProtKB-EC"/>
</dbReference>
<feature type="binding site" evidence="14">
    <location>
        <position position="271"/>
    </location>
    <ligand>
        <name>substrate</name>
    </ligand>
</feature>
<comment type="similarity">
    <text evidence="3 15">Belongs to the peptidase S11 family.</text>
</comment>
<dbReference type="PRINTS" id="PR00725">
    <property type="entry name" value="DADACBPTASE1"/>
</dbReference>
<sequence length="432" mass="46957">MASHEHFVPRGIDPNASGLSRRGVLTRGLVALAGAASPALLLGSRDADAKPRAVTGRQAAQAGAAQAKDSGVFETKGENAILVDYESGTVLFEKNPDRQFPPASLAKMMTVAVLFNEIREGRVKLEQDFLVSEHAWRTGGAPSRTSCMFAPVNSRVKIVDLIQGIMIQSANDGAIAVAEGIAGSEDAFAELMNKRAKEIGLKSTSFGNPTGLPHFNNKATARDLYLLARHLIAEFPEFYKYYSQREFTYNNIRQFNRNPLLNDGIGADGLKTGYIKESGYNIVGSANQNGQRLIMVMSGCKSEKERAEEARKLMDWGFRTFEQIKLYDKDEVVGEASVYGGASGRVPLVSEKTVNVLVPRGNRDKLKGRVVYSGPVKAPVEKGRPIGRLLVLRDDQVMQETPLVAAGSVEIGTLRQRAFDAVGELLVGWIKG</sequence>
<evidence type="ECO:0000256" key="5">
    <source>
        <dbReference type="ARBA" id="ARBA00022645"/>
    </source>
</evidence>
<evidence type="ECO:0000259" key="16">
    <source>
        <dbReference type="SMART" id="SM00936"/>
    </source>
</evidence>
<evidence type="ECO:0000256" key="13">
    <source>
        <dbReference type="PIRSR" id="PIRSR618044-1"/>
    </source>
</evidence>
<evidence type="ECO:0000256" key="7">
    <source>
        <dbReference type="ARBA" id="ARBA00022729"/>
    </source>
</evidence>
<keyword evidence="11" id="KW-0961">Cell wall biogenesis/degradation</keyword>
<evidence type="ECO:0000256" key="14">
    <source>
        <dbReference type="PIRSR" id="PIRSR618044-2"/>
    </source>
</evidence>
<name>A0AAU7XE74_9HYPH</name>
<feature type="active site" evidence="13">
    <location>
        <position position="169"/>
    </location>
</feature>
<dbReference type="InterPro" id="IPR037167">
    <property type="entry name" value="Peptidase_S11_C_sf"/>
</dbReference>
<dbReference type="InterPro" id="IPR018044">
    <property type="entry name" value="Peptidase_S11"/>
</dbReference>
<evidence type="ECO:0000313" key="17">
    <source>
        <dbReference type="EMBL" id="XBY46041.1"/>
    </source>
</evidence>
<feature type="active site" description="Proton acceptor" evidence="13">
    <location>
        <position position="107"/>
    </location>
</feature>
<dbReference type="SUPFAM" id="SSF69189">
    <property type="entry name" value="Penicillin-binding protein associated domain"/>
    <property type="match status" value="1"/>
</dbReference>
<dbReference type="InterPro" id="IPR006311">
    <property type="entry name" value="TAT_signal"/>
</dbReference>
<dbReference type="GO" id="GO:0006508">
    <property type="term" value="P:proteolysis"/>
    <property type="evidence" value="ECO:0007669"/>
    <property type="project" value="UniProtKB-KW"/>
</dbReference>
<comment type="function">
    <text evidence="1">Removes C-terminal D-alanyl residues from sugar-peptide cell wall precursors.</text>
</comment>
<keyword evidence="9" id="KW-0133">Cell shape</keyword>
<dbReference type="Gene3D" id="2.60.410.10">
    <property type="entry name" value="D-Ala-D-Ala carboxypeptidase, C-terminal domain"/>
    <property type="match status" value="1"/>
</dbReference>
<evidence type="ECO:0000256" key="11">
    <source>
        <dbReference type="ARBA" id="ARBA00023316"/>
    </source>
</evidence>
<dbReference type="GO" id="GO:0008360">
    <property type="term" value="P:regulation of cell shape"/>
    <property type="evidence" value="ECO:0007669"/>
    <property type="project" value="UniProtKB-KW"/>
</dbReference>
<keyword evidence="10" id="KW-0573">Peptidoglycan synthesis</keyword>
<dbReference type="Gene3D" id="3.40.710.10">
    <property type="entry name" value="DD-peptidase/beta-lactamase superfamily"/>
    <property type="match status" value="1"/>
</dbReference>
<dbReference type="EMBL" id="CP158568">
    <property type="protein sequence ID" value="XBY46041.1"/>
    <property type="molecule type" value="Genomic_DNA"/>
</dbReference>
<dbReference type="GO" id="GO:0009252">
    <property type="term" value="P:peptidoglycan biosynthetic process"/>
    <property type="evidence" value="ECO:0007669"/>
    <property type="project" value="UniProtKB-KW"/>
</dbReference>
<dbReference type="PANTHER" id="PTHR21581">
    <property type="entry name" value="D-ALANYL-D-ALANINE CARBOXYPEPTIDASE"/>
    <property type="match status" value="1"/>
</dbReference>
<evidence type="ECO:0000256" key="6">
    <source>
        <dbReference type="ARBA" id="ARBA00022670"/>
    </source>
</evidence>
<comment type="catalytic activity">
    <reaction evidence="12">
        <text>Preferential cleavage: (Ac)2-L-Lys-D-Ala-|-D-Ala. Also transpeptidation of peptidyl-alanyl moieties that are N-acyl substituents of D-alanine.</text>
        <dbReference type="EC" id="3.4.16.4"/>
    </reaction>
</comment>
<evidence type="ECO:0000256" key="8">
    <source>
        <dbReference type="ARBA" id="ARBA00022801"/>
    </source>
</evidence>
<dbReference type="InterPro" id="IPR012338">
    <property type="entry name" value="Beta-lactam/transpept-like"/>
</dbReference>
<evidence type="ECO:0000256" key="1">
    <source>
        <dbReference type="ARBA" id="ARBA00003217"/>
    </source>
</evidence>
<dbReference type="GO" id="GO:0071555">
    <property type="term" value="P:cell wall organization"/>
    <property type="evidence" value="ECO:0007669"/>
    <property type="project" value="UniProtKB-KW"/>
</dbReference>
<dbReference type="Pfam" id="PF00768">
    <property type="entry name" value="Peptidase_S11"/>
    <property type="match status" value="1"/>
</dbReference>
<dbReference type="KEGG" id="mflg:ABS361_07350"/>
<dbReference type="PROSITE" id="PS51318">
    <property type="entry name" value="TAT"/>
    <property type="match status" value="1"/>
</dbReference>
<evidence type="ECO:0000256" key="3">
    <source>
        <dbReference type="ARBA" id="ARBA00007164"/>
    </source>
</evidence>
<dbReference type="EC" id="3.4.16.4" evidence="4"/>
<dbReference type="InterPro" id="IPR012907">
    <property type="entry name" value="Peptidase_S11_C"/>
</dbReference>
<keyword evidence="8 17" id="KW-0378">Hydrolase</keyword>
<comment type="pathway">
    <text evidence="2">Cell wall biogenesis; peptidoglycan biosynthesis.</text>
</comment>
<organism evidence="17">
    <name type="scientific">Methyloraptor flagellatus</name>
    <dbReference type="NCBI Taxonomy" id="3162530"/>
    <lineage>
        <taxon>Bacteria</taxon>
        <taxon>Pseudomonadati</taxon>
        <taxon>Pseudomonadota</taxon>
        <taxon>Alphaproteobacteria</taxon>
        <taxon>Hyphomicrobiales</taxon>
        <taxon>Ancalomicrobiaceae</taxon>
        <taxon>Methyloraptor</taxon>
    </lineage>
</organism>
<keyword evidence="7" id="KW-0732">Signal</keyword>
<dbReference type="RefSeq" id="WP_407051138.1">
    <property type="nucleotide sequence ID" value="NZ_CP158568.1"/>
</dbReference>
<keyword evidence="5 17" id="KW-0121">Carboxypeptidase</keyword>
<accession>A0AAU7XE74</accession>
<evidence type="ECO:0000256" key="2">
    <source>
        <dbReference type="ARBA" id="ARBA00004752"/>
    </source>
</evidence>
<reference evidence="17" key="1">
    <citation type="submission" date="2024-06" db="EMBL/GenBank/DDBJ databases">
        <title>Methylostella associata gen. nov., sp. nov., a novel Ancalomicrobiaceae-affiliated facultatively methylotrophic bacteria that feed on methanotrophs of the genus Methylococcus.</title>
        <authorList>
            <person name="Saltykova V."/>
            <person name="Danilova O.V."/>
            <person name="Oshkin I.Y."/>
            <person name="Belova S.E."/>
            <person name="Pimenov N.V."/>
            <person name="Dedysh S.N."/>
        </authorList>
    </citation>
    <scope>NUCLEOTIDE SEQUENCE</scope>
    <source>
        <strain evidence="17">S20</strain>
    </source>
</reference>
<evidence type="ECO:0000256" key="4">
    <source>
        <dbReference type="ARBA" id="ARBA00012448"/>
    </source>
</evidence>
<dbReference type="InterPro" id="IPR001967">
    <property type="entry name" value="Peptidase_S11_N"/>
</dbReference>
<dbReference type="SUPFAM" id="SSF56601">
    <property type="entry name" value="beta-lactamase/transpeptidase-like"/>
    <property type="match status" value="1"/>
</dbReference>
<evidence type="ECO:0000256" key="15">
    <source>
        <dbReference type="RuleBase" id="RU004016"/>
    </source>
</evidence>